<dbReference type="EMBL" id="WFKQ01000007">
    <property type="protein sequence ID" value="MUG32864.1"/>
    <property type="molecule type" value="Genomic_DNA"/>
</dbReference>
<organism evidence="2 3">
    <name type="scientific">Psychrobacter sanguinis</name>
    <dbReference type="NCBI Taxonomy" id="861445"/>
    <lineage>
        <taxon>Bacteria</taxon>
        <taxon>Pseudomonadati</taxon>
        <taxon>Pseudomonadota</taxon>
        <taxon>Gammaproteobacteria</taxon>
        <taxon>Moraxellales</taxon>
        <taxon>Moraxellaceae</taxon>
        <taxon>Psychrobacter</taxon>
    </lineage>
</organism>
<evidence type="ECO:0000313" key="2">
    <source>
        <dbReference type="EMBL" id="MUG32864.1"/>
    </source>
</evidence>
<evidence type="ECO:0000313" key="3">
    <source>
        <dbReference type="Proteomes" id="UP000442109"/>
    </source>
</evidence>
<protein>
    <submittedName>
        <fullName evidence="2">Uncharacterized protein</fullName>
    </submittedName>
</protein>
<feature type="chain" id="PRO_5033054551" evidence="1">
    <location>
        <begin position="30"/>
        <end position="257"/>
    </location>
</feature>
<dbReference type="AlphaFoldDB" id="A0A844M238"/>
<dbReference type="RefSeq" id="WP_155587419.1">
    <property type="nucleotide sequence ID" value="NZ_WFKQ01000007.1"/>
</dbReference>
<feature type="signal peptide" evidence="1">
    <location>
        <begin position="1"/>
        <end position="29"/>
    </location>
</feature>
<dbReference type="OrthoDB" id="8604658at2"/>
<keyword evidence="3" id="KW-1185">Reference proteome</keyword>
<evidence type="ECO:0000256" key="1">
    <source>
        <dbReference type="SAM" id="SignalP"/>
    </source>
</evidence>
<accession>A0A844M238</accession>
<proteinExistence type="predicted"/>
<reference evidence="2 3" key="1">
    <citation type="journal article" date="2019" name="PLoS ONE">
        <title>Pup mortality in New Zealand sea lions (Phocarctos hookeri) at Enderby Island, Auckland Islands, 2013-18.</title>
        <authorList>
            <person name="Michael S.A."/>
            <person name="Hayman D.T.S."/>
            <person name="Gray R."/>
            <person name="Zhang J."/>
            <person name="Rogers L."/>
            <person name="Roe W.D."/>
        </authorList>
    </citation>
    <scope>NUCLEOTIDE SEQUENCE [LARGE SCALE GENOMIC DNA]</scope>
    <source>
        <strain evidence="2 3">SM868</strain>
    </source>
</reference>
<dbReference type="Proteomes" id="UP000442109">
    <property type="component" value="Unassembled WGS sequence"/>
</dbReference>
<comment type="caution">
    <text evidence="2">The sequence shown here is derived from an EMBL/GenBank/DDBJ whole genome shotgun (WGS) entry which is preliminary data.</text>
</comment>
<name>A0A844M238_9GAMM</name>
<keyword evidence="1" id="KW-0732">Signal</keyword>
<gene>
    <name evidence="2" type="ORF">GB996_08645</name>
</gene>
<sequence>MLTTPHSGYRNTLLSAASLLSIAFLSLGAAGCQSTTSVVSDAPVATSTTMTHGIMSTQSSYKDTRYLTIDGKDYPVYENSARIVVNKAKNSPELVADIFDGKAESAVPGYKVMFIVRTNSVAAEGRKLDNGQVIENRMIHRGSKSLVGIPVVDGQAKLDQAQLLDFDIIYDDVNKDLAAGEVVKPRGQKLTKADTPVTNKQVTIRSLTLPNIASGESAGGGVDFEASATVAGKQIKTGANSAFNIFYTVDSDNARGF</sequence>